<dbReference type="Pfam" id="PF13620">
    <property type="entry name" value="CarboxypepD_reg"/>
    <property type="match status" value="1"/>
</dbReference>
<accession>A0ABS1KNY3</accession>
<comment type="caution">
    <text evidence="2">The sequence shown here is derived from an EMBL/GenBank/DDBJ whole genome shotgun (WGS) entry which is preliminary data.</text>
</comment>
<proteinExistence type="predicted"/>
<protein>
    <submittedName>
        <fullName evidence="2">DUF4382 domain-containing protein</fullName>
    </submittedName>
</protein>
<dbReference type="EMBL" id="JAERRB010000002">
    <property type="protein sequence ID" value="MBL0740938.1"/>
    <property type="molecule type" value="Genomic_DNA"/>
</dbReference>
<dbReference type="InterPro" id="IPR025491">
    <property type="entry name" value="DUF4382"/>
</dbReference>
<evidence type="ECO:0000313" key="2">
    <source>
        <dbReference type="EMBL" id="MBL0740938.1"/>
    </source>
</evidence>
<keyword evidence="3" id="KW-1185">Reference proteome</keyword>
<gene>
    <name evidence="2" type="ORF">JI741_06885</name>
</gene>
<dbReference type="Proteomes" id="UP000613030">
    <property type="component" value="Unassembled WGS sequence"/>
</dbReference>
<reference evidence="2 3" key="1">
    <citation type="submission" date="2021-01" db="EMBL/GenBank/DDBJ databases">
        <title>Chryseolinea sp. Jin1 Genome sequencing and assembly.</title>
        <authorList>
            <person name="Kim I."/>
        </authorList>
    </citation>
    <scope>NUCLEOTIDE SEQUENCE [LARGE SCALE GENOMIC DNA]</scope>
    <source>
        <strain evidence="2 3">Jin1</strain>
    </source>
</reference>
<evidence type="ECO:0000259" key="1">
    <source>
        <dbReference type="Pfam" id="PF14321"/>
    </source>
</evidence>
<dbReference type="InterPro" id="IPR013784">
    <property type="entry name" value="Carb-bd-like_fold"/>
</dbReference>
<dbReference type="Gene3D" id="2.60.40.1120">
    <property type="entry name" value="Carboxypeptidase-like, regulatory domain"/>
    <property type="match status" value="1"/>
</dbReference>
<dbReference type="Pfam" id="PF14321">
    <property type="entry name" value="DUF4382"/>
    <property type="match status" value="1"/>
</dbReference>
<evidence type="ECO:0000313" key="3">
    <source>
        <dbReference type="Proteomes" id="UP000613030"/>
    </source>
</evidence>
<sequence>MITLSLWLFACSSDDTANAKLEIRLTDAPGDYEEVNIDVRSIEIHSDEGDLESGWRTLSINPGIYNVLELTNGLDTLLGATELPAGHVSQIRLILGDNNSVKTNGVVTFLKTPSAQTSGLKLKVNADLKPGITYAITLDFDAARSIVAKGNGGFNLKPVIRALSEATSGAIKGIVLPLDAAPAVFAVSTTGDTLATAYTDASGRFLLRALDPGTYTVKVSPKTGYAPTEKIGVSVTLGTVTDAGTISVP</sequence>
<organism evidence="2 3">
    <name type="scientific">Chryseolinea lacunae</name>
    <dbReference type="NCBI Taxonomy" id="2801331"/>
    <lineage>
        <taxon>Bacteria</taxon>
        <taxon>Pseudomonadati</taxon>
        <taxon>Bacteroidota</taxon>
        <taxon>Cytophagia</taxon>
        <taxon>Cytophagales</taxon>
        <taxon>Fulvivirgaceae</taxon>
        <taxon>Chryseolinea</taxon>
    </lineage>
</organism>
<dbReference type="SUPFAM" id="SSF49452">
    <property type="entry name" value="Starch-binding domain-like"/>
    <property type="match status" value="1"/>
</dbReference>
<name>A0ABS1KNY3_9BACT</name>
<feature type="domain" description="DUF4382" evidence="1">
    <location>
        <begin position="19"/>
        <end position="158"/>
    </location>
</feature>